<accession>H1S4G6</accession>
<protein>
    <submittedName>
        <fullName evidence="1">Uncharacterized protein</fullName>
    </submittedName>
</protein>
<name>H1S4G6_9BURK</name>
<dbReference type="EMBL" id="AHJE01000030">
    <property type="protein sequence ID" value="EHP42649.1"/>
    <property type="molecule type" value="Genomic_DNA"/>
</dbReference>
<evidence type="ECO:0000313" key="2">
    <source>
        <dbReference type="Proteomes" id="UP000005808"/>
    </source>
</evidence>
<gene>
    <name evidence="1" type="ORF">OR16_13409</name>
</gene>
<organism evidence="1 2">
    <name type="scientific">Cupriavidus basilensis OR16</name>
    <dbReference type="NCBI Taxonomy" id="1127483"/>
    <lineage>
        <taxon>Bacteria</taxon>
        <taxon>Pseudomonadati</taxon>
        <taxon>Pseudomonadota</taxon>
        <taxon>Betaproteobacteria</taxon>
        <taxon>Burkholderiales</taxon>
        <taxon>Burkholderiaceae</taxon>
        <taxon>Cupriavidus</taxon>
    </lineage>
</organism>
<evidence type="ECO:0000313" key="1">
    <source>
        <dbReference type="EMBL" id="EHP42649.1"/>
    </source>
</evidence>
<comment type="caution">
    <text evidence="1">The sequence shown here is derived from an EMBL/GenBank/DDBJ whole genome shotgun (WGS) entry which is preliminary data.</text>
</comment>
<proteinExistence type="predicted"/>
<dbReference type="Proteomes" id="UP000005808">
    <property type="component" value="Unassembled WGS sequence"/>
</dbReference>
<dbReference type="AlphaFoldDB" id="H1S4G6"/>
<sequence length="67" mass="7805">MLLCIYLRILRLGVVHLAWEMMPILRRTILSLACLLLHWSSEASQILRGLLSLVKSMPQRSMKKSER</sequence>
<reference evidence="1 2" key="1">
    <citation type="journal article" date="2012" name="J. Bacteriol.">
        <title>De Novo Genome Project of Cupriavidus basilensis OR16.</title>
        <authorList>
            <person name="Cserhati M."/>
            <person name="Kriszt B."/>
            <person name="Szoboszlay S."/>
            <person name="Toth A."/>
            <person name="Szabo I."/>
            <person name="Tancsics A."/>
            <person name="Nagy I."/>
            <person name="Horvath B."/>
            <person name="Nagy I."/>
            <person name="Kukolya J."/>
        </authorList>
    </citation>
    <scope>NUCLEOTIDE SEQUENCE [LARGE SCALE GENOMIC DNA]</scope>
    <source>
        <strain evidence="1 2">OR16</strain>
    </source>
</reference>